<gene>
    <name evidence="3" type="ORF">MENT_LOCUS30926</name>
</gene>
<dbReference type="OrthoDB" id="5849780at2759"/>
<evidence type="ECO:0000256" key="1">
    <source>
        <dbReference type="SAM" id="Coils"/>
    </source>
</evidence>
<evidence type="ECO:0000256" key="2">
    <source>
        <dbReference type="SAM" id="MobiDB-lite"/>
    </source>
</evidence>
<feature type="compositionally biased region" description="Acidic residues" evidence="2">
    <location>
        <begin position="1693"/>
        <end position="1710"/>
    </location>
</feature>
<feature type="compositionally biased region" description="Basic and acidic residues" evidence="2">
    <location>
        <begin position="1717"/>
        <end position="1731"/>
    </location>
</feature>
<feature type="region of interest" description="Disordered" evidence="2">
    <location>
        <begin position="601"/>
        <end position="625"/>
    </location>
</feature>
<feature type="coiled-coil region" evidence="1">
    <location>
        <begin position="52"/>
        <end position="163"/>
    </location>
</feature>
<feature type="coiled-coil region" evidence="1">
    <location>
        <begin position="203"/>
        <end position="276"/>
    </location>
</feature>
<sequence length="1778" mass="206288">MYSTETLVLKCPEKMTSENAGGSGSIPNVETIDDKKRIAQLEHEIFTVCKQLDEKSEKLKEVQQQNALLKERASTLEKDKLDRSNFVESVVQSRDNLIFEKTQLQNDKLALEQRKGELEMQISKFTNDKRRHLDEIEQLRNLCDTLRTDKIQLQAQIDDFQCEKAALAYDKEQWSQEKHILLSSKQWYMDEISNREQKVNELRIQNIREKSELQREIALLNEKNSELSLNATRTSKALQEREAEFAELKEKMKNVLEENSTQISELEAELRTRQRLTKVYKDSMEKADLELSEARDNEFRLDELVKEKEEALLAMSSELQEAKEVHEKILKEKDDELKRLSEEVTKSTELLNAGFRLNRPDEDIARISPAAAAASSLLKSGMSLTGIYAEHCRVVSELEKKNAEFSSLEKYVTELIQDLDSRAPKFLEQRKAYDQLSERNECLQLQKDLLSSECQKLQSKSDSLTRELTFTKRELERYQREHNIQQKQIQRFLYLFEKGSLSYNDSLLNESIADDDYLFANISELQSKNIQLAEEVERLRGEQDKAIENYHNTEIELLKQSRNQLQEELSRLKENFSKQSTLVQELTMQRDQYKKLYDQLNNANSNGMSSNESTASESTQPNLIQQPTIKSLQMEIMMWKTKSERFQETNIFLNEDRQSHEKILNDRLDQQLEQISTMRTTIGKLESDLEFQNKNQQLLAKQIDSYSHDLNRLNKQLSESKRQVESLEIRNDSLTNQLLEKQQRLSTLEVQNHSLSEERAVLTSRDQRLQAELEILRQNRYSTERVSTSIQEMELLLKRMEAEKSHSMDSQLQSALLERDNLRQLIDSLNEQNNQLVNGLKNSLNVASSERDKAQADAKSIQTRLDAIERIYEQLKQEHETLKNEMEQIQSTDTNLEACKKEIQKMKNTIAYQEKQIAEFENKCEELNGAIERKDKQLEEMCRLGTNMEGTIQFGNVERQRMQAIREQLEEEMNKNKLLIEDLRNAVSIKEMELLSQTKNLTETNNKLDELNAKTEQWIVEKDKETHEYKRVIDQLRLENEKLQSDFERVNSNCTDFSENNLRLTTDLAKEISKSEHLTQQIATLEKDCQDKCEKFQKSIDIFEQEKLRLQDEINTYMTRDKEHLEKQASLYDEIQELLKRIEFMERLQHTIASPSPNTSLNVSATMSTFSPISRLSTTGIEASTQQHTERINAIIGYMRTDKQKETELRMSAELELQRIRAKSTVDQQKILQLESEIAKLTNEVEINAKIAVEKEELLTQLNSLREVQNRYQQIKKSFDELNERFTSTNVLAQGLEVEQAKLLAEKTELNSKLENVTKLSNGRAQQIKLLKERYDRAMAMASKYSPEIVNSLQGDNEKLKSDITQKENDIGILRKECDRLTEELKKIKDEHNTLTAEYTKATATYKAAHENHIMVKQFARKIREEKIKLLQENEKLQEELKAVQDQLGKTRDSVAAAAAGSSNAEAVSAIQSERKEYQTKIEELTKKIEASTQQIKELETQRDELLIKIENQQRDIEDAAEKVMRIEMVEKAYKNSQEKIRQLGSEIKQLKEENEQLSKFEASEIGEGIIDIDDIPAAATTEATSSTDNNKPPPVEQQQQVEQQLLEKTQDFVSAEFPIQTGTDGLNEISSGENIPVSYDGNKQEEAGFYEEKGEEEEGGGDCDDVDEIVDYEEQEIFDEEGGEIGDDEFEVGDEEVEDEEVDVEEVGEDNMGHNFEIEGPPRKQRKMFEEEQPEEQQESETMKSFGENEGEMKVDEEDDGGMKEEEEDDDDDIQLL</sequence>
<comment type="caution">
    <text evidence="3">The sequence shown here is derived from an EMBL/GenBank/DDBJ whole genome shotgun (WGS) entry which is preliminary data.</text>
</comment>
<keyword evidence="1" id="KW-0175">Coiled coil</keyword>
<accession>A0A6V7VVF0</accession>
<organism evidence="3 4">
    <name type="scientific">Meloidogyne enterolobii</name>
    <name type="common">Root-knot nematode worm</name>
    <name type="synonym">Meloidogyne mayaguensis</name>
    <dbReference type="NCBI Taxonomy" id="390850"/>
    <lineage>
        <taxon>Eukaryota</taxon>
        <taxon>Metazoa</taxon>
        <taxon>Ecdysozoa</taxon>
        <taxon>Nematoda</taxon>
        <taxon>Chromadorea</taxon>
        <taxon>Rhabditida</taxon>
        <taxon>Tylenchina</taxon>
        <taxon>Tylenchomorpha</taxon>
        <taxon>Tylenchoidea</taxon>
        <taxon>Meloidogynidae</taxon>
        <taxon>Meloidogyninae</taxon>
        <taxon>Meloidogyne</taxon>
    </lineage>
</organism>
<feature type="coiled-coil region" evidence="1">
    <location>
        <begin position="433"/>
        <end position="488"/>
    </location>
</feature>
<feature type="coiled-coil region" evidence="1">
    <location>
        <begin position="703"/>
        <end position="1148"/>
    </location>
</feature>
<dbReference type="GO" id="GO:0005643">
    <property type="term" value="C:nuclear pore"/>
    <property type="evidence" value="ECO:0007669"/>
    <property type="project" value="TreeGrafter"/>
</dbReference>
<dbReference type="GO" id="GO:0006406">
    <property type="term" value="P:mRNA export from nucleus"/>
    <property type="evidence" value="ECO:0007669"/>
    <property type="project" value="TreeGrafter"/>
</dbReference>
<evidence type="ECO:0000313" key="4">
    <source>
        <dbReference type="Proteomes" id="UP000580250"/>
    </source>
</evidence>
<feature type="coiled-coil region" evidence="1">
    <location>
        <begin position="1265"/>
        <end position="1313"/>
    </location>
</feature>
<name>A0A6V7VVF0_MELEN</name>
<reference evidence="3 4" key="1">
    <citation type="submission" date="2020-08" db="EMBL/GenBank/DDBJ databases">
        <authorList>
            <person name="Koutsovoulos G."/>
            <person name="Danchin GJ E."/>
        </authorList>
    </citation>
    <scope>NUCLEOTIDE SEQUENCE [LARGE SCALE GENOMIC DNA]</scope>
</reference>
<feature type="compositionally biased region" description="Low complexity" evidence="2">
    <location>
        <begin position="1572"/>
        <end position="1588"/>
    </location>
</feature>
<feature type="coiled-coil region" evidence="1">
    <location>
        <begin position="1350"/>
        <end position="1561"/>
    </location>
</feature>
<dbReference type="PANTHER" id="PTHR18898:SF2">
    <property type="entry name" value="NUCLEOPROTEIN TPR"/>
    <property type="match status" value="1"/>
</dbReference>
<feature type="region of interest" description="Disordered" evidence="2">
    <location>
        <begin position="1693"/>
        <end position="1778"/>
    </location>
</feature>
<feature type="region of interest" description="Disordered" evidence="2">
    <location>
        <begin position="1623"/>
        <end position="1644"/>
    </location>
</feature>
<dbReference type="PANTHER" id="PTHR18898">
    <property type="entry name" value="NUCLEOPROTEIN TPR-RELATED"/>
    <property type="match status" value="1"/>
</dbReference>
<protein>
    <submittedName>
        <fullName evidence="3">Uncharacterized protein</fullName>
    </submittedName>
</protein>
<feature type="coiled-coil region" evidence="1">
    <location>
        <begin position="301"/>
        <end position="350"/>
    </location>
</feature>
<dbReference type="GO" id="GO:0017056">
    <property type="term" value="F:structural constituent of nuclear pore"/>
    <property type="evidence" value="ECO:0007669"/>
    <property type="project" value="TreeGrafter"/>
</dbReference>
<feature type="compositionally biased region" description="Polar residues" evidence="2">
    <location>
        <begin position="1623"/>
        <end position="1634"/>
    </location>
</feature>
<dbReference type="Gene3D" id="1.10.287.1490">
    <property type="match status" value="1"/>
</dbReference>
<evidence type="ECO:0000313" key="3">
    <source>
        <dbReference type="EMBL" id="CAD2178947.1"/>
    </source>
</evidence>
<feature type="compositionally biased region" description="Acidic residues" evidence="2">
    <location>
        <begin position="1756"/>
        <end position="1778"/>
    </location>
</feature>
<dbReference type="EMBL" id="CAJEWN010000332">
    <property type="protein sequence ID" value="CAD2178947.1"/>
    <property type="molecule type" value="Genomic_DNA"/>
</dbReference>
<dbReference type="GO" id="GO:1901673">
    <property type="term" value="P:regulation of mitotic spindle assembly"/>
    <property type="evidence" value="ECO:0007669"/>
    <property type="project" value="TreeGrafter"/>
</dbReference>
<feature type="region of interest" description="Disordered" evidence="2">
    <location>
        <begin position="1572"/>
        <end position="1601"/>
    </location>
</feature>
<proteinExistence type="predicted"/>
<dbReference type="Proteomes" id="UP000580250">
    <property type="component" value="Unassembled WGS sequence"/>
</dbReference>